<evidence type="ECO:0000313" key="2">
    <source>
        <dbReference type="EMBL" id="SDB21492.1"/>
    </source>
</evidence>
<dbReference type="EMBL" id="FMXQ01000003">
    <property type="protein sequence ID" value="SDB21492.1"/>
    <property type="molecule type" value="Genomic_DNA"/>
</dbReference>
<name>A0A1G6BLL9_9HYPH</name>
<dbReference type="AlphaFoldDB" id="A0A1G6BLL9"/>
<keyword evidence="3" id="KW-1185">Reference proteome</keyword>
<accession>A0A1G6BLL9</accession>
<reference evidence="2 3" key="1">
    <citation type="submission" date="2016-10" db="EMBL/GenBank/DDBJ databases">
        <authorList>
            <person name="de Groot N.N."/>
        </authorList>
    </citation>
    <scope>NUCLEOTIDE SEQUENCE [LARGE SCALE GENOMIC DNA]</scope>
    <source>
        <strain evidence="2 3">ATCC 35022</strain>
    </source>
</reference>
<gene>
    <name evidence="2" type="ORF">SAMN02982931_01600</name>
</gene>
<sequence>MRGTVMAGFVTVTVIAFAGSAAAECPALPVDTLLPTAIGDLTLRTEPPGGKTVSPSVGTPSVLTLNGFAIVVEQTADVTGLEVTFRTGSVGPVEVTEKDATGAVLRTSVLPTGSPPPDEITYYPHTAGVAEVWFRSQNNEGALIRVCAIDRGQ</sequence>
<evidence type="ECO:0000313" key="3">
    <source>
        <dbReference type="Proteomes" id="UP000199071"/>
    </source>
</evidence>
<keyword evidence="1" id="KW-0732">Signal</keyword>
<dbReference type="Proteomes" id="UP000199071">
    <property type="component" value="Unassembled WGS sequence"/>
</dbReference>
<proteinExistence type="predicted"/>
<feature type="chain" id="PRO_5011534349" evidence="1">
    <location>
        <begin position="24"/>
        <end position="153"/>
    </location>
</feature>
<feature type="signal peptide" evidence="1">
    <location>
        <begin position="1"/>
        <end position="23"/>
    </location>
</feature>
<organism evidence="2 3">
    <name type="scientific">Bauldia litoralis</name>
    <dbReference type="NCBI Taxonomy" id="665467"/>
    <lineage>
        <taxon>Bacteria</taxon>
        <taxon>Pseudomonadati</taxon>
        <taxon>Pseudomonadota</taxon>
        <taxon>Alphaproteobacteria</taxon>
        <taxon>Hyphomicrobiales</taxon>
        <taxon>Kaistiaceae</taxon>
        <taxon>Bauldia</taxon>
    </lineage>
</organism>
<protein>
    <submittedName>
        <fullName evidence="2">Uncharacterized protein</fullName>
    </submittedName>
</protein>
<evidence type="ECO:0000256" key="1">
    <source>
        <dbReference type="SAM" id="SignalP"/>
    </source>
</evidence>